<evidence type="ECO:0000313" key="3">
    <source>
        <dbReference type="Proteomes" id="UP000009071"/>
    </source>
</evidence>
<gene>
    <name evidence="2" type="ordered locus">DMR_44740</name>
</gene>
<protein>
    <recommendedName>
        <fullName evidence="1">HEPN domain-containing protein</fullName>
    </recommendedName>
</protein>
<dbReference type="Gene3D" id="1.20.120.330">
    <property type="entry name" value="Nucleotidyltransferases domain 2"/>
    <property type="match status" value="1"/>
</dbReference>
<dbReference type="PROSITE" id="PS50910">
    <property type="entry name" value="HEPN"/>
    <property type="match status" value="1"/>
</dbReference>
<dbReference type="Proteomes" id="UP000009071">
    <property type="component" value="Chromosome"/>
</dbReference>
<dbReference type="eggNOG" id="COG2250">
    <property type="taxonomic scope" value="Bacteria"/>
</dbReference>
<keyword evidence="3" id="KW-1185">Reference proteome</keyword>
<dbReference type="SUPFAM" id="SSF81593">
    <property type="entry name" value="Nucleotidyltransferase substrate binding subunit/domain"/>
    <property type="match status" value="1"/>
</dbReference>
<name>C4XRP9_SOLM1</name>
<dbReference type="STRING" id="573370.DMR_44740"/>
<reference evidence="2 3" key="1">
    <citation type="journal article" date="2009" name="Genome Res.">
        <title>Whole genome sequence of Desulfovibrio magneticus strain RS-1 revealed common gene clusters in magnetotactic bacteria.</title>
        <authorList>
            <person name="Nakazawa H."/>
            <person name="Arakaki A."/>
            <person name="Narita-Yamada S."/>
            <person name="Yashiro I."/>
            <person name="Jinno K."/>
            <person name="Aoki N."/>
            <person name="Tsuruyama A."/>
            <person name="Okamura Y."/>
            <person name="Tanikawa S."/>
            <person name="Fujita N."/>
            <person name="Takeyama H."/>
            <person name="Matsunaga T."/>
        </authorList>
    </citation>
    <scope>NUCLEOTIDE SEQUENCE [LARGE SCALE GENOMIC DNA]</scope>
    <source>
        <strain evidence="3">ATCC 700980 / DSM 13731 / RS-1</strain>
    </source>
</reference>
<organism evidence="2 3">
    <name type="scientific">Solidesulfovibrio magneticus (strain ATCC 700980 / DSM 13731 / RS-1)</name>
    <name type="common">Desulfovibrio magneticus</name>
    <dbReference type="NCBI Taxonomy" id="573370"/>
    <lineage>
        <taxon>Bacteria</taxon>
        <taxon>Pseudomonadati</taxon>
        <taxon>Thermodesulfobacteriota</taxon>
        <taxon>Desulfovibrionia</taxon>
        <taxon>Desulfovibrionales</taxon>
        <taxon>Desulfovibrionaceae</taxon>
        <taxon>Solidesulfovibrio</taxon>
    </lineage>
</organism>
<dbReference type="KEGG" id="dma:DMR_44740"/>
<dbReference type="Pfam" id="PF05168">
    <property type="entry name" value="HEPN"/>
    <property type="match status" value="1"/>
</dbReference>
<dbReference type="HOGENOM" id="CLU_123170_0_0_7"/>
<sequence>MNERDATVRRWLAKAENDLLNIRNNLHAPRVPWDTVCFHAQQAAEKYLKAFLVAQDVPPPRSHDCIALLALCTGHAPKLAALEAACRRLTYFGTASRYPDDLYEPDEEDGRNAFGASLEVQQAILASLKFI</sequence>
<dbReference type="OrthoDB" id="9810875at2"/>
<proteinExistence type="predicted"/>
<dbReference type="EMBL" id="AP010904">
    <property type="protein sequence ID" value="BAH77965.1"/>
    <property type="molecule type" value="Genomic_DNA"/>
</dbReference>
<evidence type="ECO:0000259" key="1">
    <source>
        <dbReference type="PROSITE" id="PS50910"/>
    </source>
</evidence>
<feature type="domain" description="HEPN" evidence="1">
    <location>
        <begin position="14"/>
        <end position="124"/>
    </location>
</feature>
<dbReference type="SMART" id="SM00748">
    <property type="entry name" value="HEPN"/>
    <property type="match status" value="1"/>
</dbReference>
<dbReference type="RefSeq" id="WP_015863082.1">
    <property type="nucleotide sequence ID" value="NC_012796.1"/>
</dbReference>
<evidence type="ECO:0000313" key="2">
    <source>
        <dbReference type="EMBL" id="BAH77965.1"/>
    </source>
</evidence>
<dbReference type="AlphaFoldDB" id="C4XRP9"/>
<accession>C4XRP9</accession>
<dbReference type="InterPro" id="IPR007842">
    <property type="entry name" value="HEPN_dom"/>
</dbReference>